<organism evidence="2 3">
    <name type="scientific">Metarhizium anisopliae BRIP 53293</name>
    <dbReference type="NCBI Taxonomy" id="1291518"/>
    <lineage>
        <taxon>Eukaryota</taxon>
        <taxon>Fungi</taxon>
        <taxon>Dikarya</taxon>
        <taxon>Ascomycota</taxon>
        <taxon>Pezizomycotina</taxon>
        <taxon>Sordariomycetes</taxon>
        <taxon>Hypocreomycetidae</taxon>
        <taxon>Hypocreales</taxon>
        <taxon>Clavicipitaceae</taxon>
        <taxon>Metarhizium</taxon>
    </lineage>
</organism>
<keyword evidence="3" id="KW-1185">Reference proteome</keyword>
<dbReference type="AlphaFoldDB" id="A0A0D9NTX6"/>
<proteinExistence type="predicted"/>
<evidence type="ECO:0000259" key="1">
    <source>
        <dbReference type="Pfam" id="PF13454"/>
    </source>
</evidence>
<name>A0A0D9NTX6_METAN</name>
<dbReference type="InterPro" id="IPR036188">
    <property type="entry name" value="FAD/NAD-bd_sf"/>
</dbReference>
<feature type="non-terminal residue" evidence="2">
    <location>
        <position position="232"/>
    </location>
</feature>
<evidence type="ECO:0000313" key="2">
    <source>
        <dbReference type="EMBL" id="KJK76060.1"/>
    </source>
</evidence>
<dbReference type="InterPro" id="IPR038732">
    <property type="entry name" value="HpyO/CreE_NAD-binding"/>
</dbReference>
<gene>
    <name evidence="2" type="ORF">H634G_08465</name>
</gene>
<dbReference type="InterPro" id="IPR052189">
    <property type="entry name" value="L-asp_N-monooxygenase_NS-form"/>
</dbReference>
<reference evidence="3" key="1">
    <citation type="journal article" date="2014" name="BMC Genomics">
        <title>The genome sequence of the biocontrol fungus Metarhizium anisopliae and comparative genomics of Metarhizium species.</title>
        <authorList>
            <person name="Pattemore J.A."/>
            <person name="Hane J.K."/>
            <person name="Williams A.H."/>
            <person name="Wilson B.A."/>
            <person name="Stodart B.J."/>
            <person name="Ash G.J."/>
        </authorList>
    </citation>
    <scope>NUCLEOTIDE SEQUENCE [LARGE SCALE GENOMIC DNA]</scope>
    <source>
        <strain evidence="3">BRIP 53293</strain>
    </source>
</reference>
<dbReference type="Pfam" id="PF13454">
    <property type="entry name" value="NAD_binding_9"/>
    <property type="match status" value="1"/>
</dbReference>
<dbReference type="STRING" id="1291518.A0A0D9NTX6"/>
<dbReference type="PANTHER" id="PTHR40254">
    <property type="entry name" value="BLR0577 PROTEIN"/>
    <property type="match status" value="1"/>
</dbReference>
<evidence type="ECO:0000313" key="3">
    <source>
        <dbReference type="Proteomes" id="UP000054544"/>
    </source>
</evidence>
<feature type="domain" description="FAD-dependent urate hydroxylase HpyO/Asp monooxygenase CreE-like FAD/NAD(P)-binding" evidence="1">
    <location>
        <begin position="32"/>
        <end position="197"/>
    </location>
</feature>
<dbReference type="PANTHER" id="PTHR40254:SF1">
    <property type="entry name" value="BLR0577 PROTEIN"/>
    <property type="match status" value="1"/>
</dbReference>
<accession>A0A0D9NTX6</accession>
<protein>
    <recommendedName>
        <fullName evidence="1">FAD-dependent urate hydroxylase HpyO/Asp monooxygenase CreE-like FAD/NAD(P)-binding domain-containing protein</fullName>
    </recommendedName>
</protein>
<dbReference type="EMBL" id="KE384747">
    <property type="protein sequence ID" value="KJK76060.1"/>
    <property type="molecule type" value="Genomic_DNA"/>
</dbReference>
<dbReference type="Proteomes" id="UP000054544">
    <property type="component" value="Unassembled WGS sequence"/>
</dbReference>
<sequence>MKNSSAALGSPTVSVMPLDFGHVDSAHHAHVAIVGAGPRGTSSLERLCSSASEFLGPSGKLTVHVVDPSPPGPGMVWRRDQSSQLLMNTVTSQVTLFTDDSVVCAGPIRPGPSLHDWAREAEPDLGPDDYATRAQYGGYLEWVFGEVVRRAPPNVAIEVHSALAVRLNDAIDGSQTLTLSTGETLPGLAAVILAQGHLPLHMDPELQRLADYAAENALRHFAPSNPADLDLS</sequence>
<dbReference type="SUPFAM" id="SSF51905">
    <property type="entry name" value="FAD/NAD(P)-binding domain"/>
    <property type="match status" value="1"/>
</dbReference>